<feature type="region of interest" description="Disordered" evidence="1">
    <location>
        <begin position="123"/>
        <end position="156"/>
    </location>
</feature>
<dbReference type="AlphaFoldDB" id="A0A1B7XU22"/>
<keyword evidence="3" id="KW-1185">Reference proteome</keyword>
<evidence type="ECO:0000313" key="3">
    <source>
        <dbReference type="Proteomes" id="UP000092177"/>
    </source>
</evidence>
<proteinExistence type="predicted"/>
<dbReference type="KEGG" id="chig:CH63R_12377"/>
<protein>
    <submittedName>
        <fullName evidence="2">Uncharacterized protein</fullName>
    </submittedName>
</protein>
<sequence>MLGWSHFGSLSHTHTHTHTLTVALPHASTHSLGVGAANGTTSPELLCQGTGPLRFGGPHLIPHRAHHGVVLFPVRRLQCSWGPPGVGGNGTRKMVDGPHEAVNNTFEYRTAQCQLESLEMPDVTTTVTSQQSRSASPNRTAPDHSTPYPHRPVPSLRLQPADAAADAAAAADLPVYNCYPCPPMRP</sequence>
<accession>A0A1B7XU22</accession>
<name>A0A1B7XU22_COLHI</name>
<organism evidence="2 3">
    <name type="scientific">Colletotrichum higginsianum (strain IMI 349063)</name>
    <name type="common">Crucifer anthracnose fungus</name>
    <dbReference type="NCBI Taxonomy" id="759273"/>
    <lineage>
        <taxon>Eukaryota</taxon>
        <taxon>Fungi</taxon>
        <taxon>Dikarya</taxon>
        <taxon>Ascomycota</taxon>
        <taxon>Pezizomycotina</taxon>
        <taxon>Sordariomycetes</taxon>
        <taxon>Hypocreomycetidae</taxon>
        <taxon>Glomerellales</taxon>
        <taxon>Glomerellaceae</taxon>
        <taxon>Colletotrichum</taxon>
        <taxon>Colletotrichum destructivum species complex</taxon>
    </lineage>
</organism>
<comment type="caution">
    <text evidence="2">The sequence shown here is derived from an EMBL/GenBank/DDBJ whole genome shotgun (WGS) entry which is preliminary data.</text>
</comment>
<feature type="compositionally biased region" description="Low complexity" evidence="1">
    <location>
        <begin position="123"/>
        <end position="132"/>
    </location>
</feature>
<evidence type="ECO:0000313" key="2">
    <source>
        <dbReference type="EMBL" id="OBR03250.1"/>
    </source>
</evidence>
<evidence type="ECO:0000256" key="1">
    <source>
        <dbReference type="SAM" id="MobiDB-lite"/>
    </source>
</evidence>
<reference evidence="3" key="1">
    <citation type="journal article" date="2017" name="BMC Genomics">
        <title>Gapless genome assembly of Colletotrichum higginsianum reveals chromosome structure and association of transposable elements with secondary metabolite gene clusters.</title>
        <authorList>
            <person name="Dallery J.-F."/>
            <person name="Lapalu N."/>
            <person name="Zampounis A."/>
            <person name="Pigne S."/>
            <person name="Luyten I."/>
            <person name="Amselem J."/>
            <person name="Wittenberg A.H.J."/>
            <person name="Zhou S."/>
            <person name="de Queiroz M.V."/>
            <person name="Robin G.P."/>
            <person name="Auger A."/>
            <person name="Hainaut M."/>
            <person name="Henrissat B."/>
            <person name="Kim K.-T."/>
            <person name="Lee Y.-H."/>
            <person name="Lespinet O."/>
            <person name="Schwartz D.C."/>
            <person name="Thon M.R."/>
            <person name="O'Connell R.J."/>
        </authorList>
    </citation>
    <scope>NUCLEOTIDE SEQUENCE [LARGE SCALE GENOMIC DNA]</scope>
    <source>
        <strain evidence="3">IMI 349063</strain>
    </source>
</reference>
<dbReference type="EMBL" id="LTAN01000009">
    <property type="protein sequence ID" value="OBR03250.1"/>
    <property type="molecule type" value="Genomic_DNA"/>
</dbReference>
<dbReference type="VEuPathDB" id="FungiDB:CH63R_12377"/>
<dbReference type="GeneID" id="28871458"/>
<dbReference type="RefSeq" id="XP_018151768.1">
    <property type="nucleotide sequence ID" value="XM_018307351.1"/>
</dbReference>
<dbReference type="Proteomes" id="UP000092177">
    <property type="component" value="Chromosome 9"/>
</dbReference>
<gene>
    <name evidence="2" type="ORF">CH63R_12377</name>
</gene>